<sequence>MNRSTVHVWAATILIILVALVVWVASFDTRTHASPGINGDTVGIENGESLDSYVARADATMKEAGAEERFALVTFTRPIDAGHAATVLGDVQRVSAVIIGRGAPIALPEPLAGEGRDAVFHRTFNGIGQALGTGQFPVPAPEEMTAVVVWDGGAELRELANNAEVLAVEALPPDAAWGQFGIRPVPIPGAAESVPGV</sequence>
<evidence type="ECO:0000313" key="3">
    <source>
        <dbReference type="Proteomes" id="UP000221653"/>
    </source>
</evidence>
<keyword evidence="3" id="KW-1185">Reference proteome</keyword>
<accession>A0A2A9DPX7</accession>
<dbReference type="RefSeq" id="WP_098389121.1">
    <property type="nucleotide sequence ID" value="NZ_LS483464.1"/>
</dbReference>
<feature type="transmembrane region" description="Helical" evidence="1">
    <location>
        <begin position="6"/>
        <end position="25"/>
    </location>
</feature>
<name>A0A2A9DPX7_9CORY</name>
<keyword evidence="1" id="KW-0812">Transmembrane</keyword>
<keyword evidence="1" id="KW-0472">Membrane</keyword>
<reference evidence="2 3" key="1">
    <citation type="submission" date="2017-10" db="EMBL/GenBank/DDBJ databases">
        <title>Sequencing the genomes of 1000 actinobacteria strains.</title>
        <authorList>
            <person name="Klenk H.-P."/>
        </authorList>
    </citation>
    <scope>NUCLEOTIDE SEQUENCE [LARGE SCALE GENOMIC DNA]</scope>
    <source>
        <strain evidence="2 3">DSM 20688</strain>
    </source>
</reference>
<dbReference type="EMBL" id="PDJF01000001">
    <property type="protein sequence ID" value="PFG28421.1"/>
    <property type="molecule type" value="Genomic_DNA"/>
</dbReference>
<organism evidence="2 3">
    <name type="scientific">Corynebacterium renale</name>
    <dbReference type="NCBI Taxonomy" id="1724"/>
    <lineage>
        <taxon>Bacteria</taxon>
        <taxon>Bacillati</taxon>
        <taxon>Actinomycetota</taxon>
        <taxon>Actinomycetes</taxon>
        <taxon>Mycobacteriales</taxon>
        <taxon>Corynebacteriaceae</taxon>
        <taxon>Corynebacterium</taxon>
    </lineage>
</organism>
<dbReference type="STRING" id="1724.GCA_001044175_01169"/>
<dbReference type="AlphaFoldDB" id="A0A2A9DPX7"/>
<keyword evidence="1" id="KW-1133">Transmembrane helix</keyword>
<dbReference type="OrthoDB" id="4424197at2"/>
<gene>
    <name evidence="2" type="ORF">ATK06_1532</name>
</gene>
<dbReference type="Proteomes" id="UP000221653">
    <property type="component" value="Unassembled WGS sequence"/>
</dbReference>
<protein>
    <submittedName>
        <fullName evidence="2">Uncharacterized protein</fullName>
    </submittedName>
</protein>
<proteinExistence type="predicted"/>
<evidence type="ECO:0000256" key="1">
    <source>
        <dbReference type="SAM" id="Phobius"/>
    </source>
</evidence>
<comment type="caution">
    <text evidence="2">The sequence shown here is derived from an EMBL/GenBank/DDBJ whole genome shotgun (WGS) entry which is preliminary data.</text>
</comment>
<evidence type="ECO:0000313" key="2">
    <source>
        <dbReference type="EMBL" id="PFG28421.1"/>
    </source>
</evidence>